<feature type="region of interest" description="Disordered" evidence="1">
    <location>
        <begin position="68"/>
        <end position="130"/>
    </location>
</feature>
<feature type="non-terminal residue" evidence="2">
    <location>
        <position position="1"/>
    </location>
</feature>
<comment type="caution">
    <text evidence="2">The sequence shown here is derived from an EMBL/GenBank/DDBJ whole genome shotgun (WGS) entry which is preliminary data.</text>
</comment>
<accession>A0AAD6TXM2</accession>
<feature type="compositionally biased region" description="Acidic residues" evidence="1">
    <location>
        <begin position="78"/>
        <end position="92"/>
    </location>
</feature>
<dbReference type="Proteomes" id="UP001222325">
    <property type="component" value="Unassembled WGS sequence"/>
</dbReference>
<reference evidence="2" key="1">
    <citation type="submission" date="2023-03" db="EMBL/GenBank/DDBJ databases">
        <title>Massive genome expansion in bonnet fungi (Mycena s.s.) driven by repeated elements and novel gene families across ecological guilds.</title>
        <authorList>
            <consortium name="Lawrence Berkeley National Laboratory"/>
            <person name="Harder C.B."/>
            <person name="Miyauchi S."/>
            <person name="Viragh M."/>
            <person name="Kuo A."/>
            <person name="Thoen E."/>
            <person name="Andreopoulos B."/>
            <person name="Lu D."/>
            <person name="Skrede I."/>
            <person name="Drula E."/>
            <person name="Henrissat B."/>
            <person name="Morin E."/>
            <person name="Kohler A."/>
            <person name="Barry K."/>
            <person name="LaButti K."/>
            <person name="Morin E."/>
            <person name="Salamov A."/>
            <person name="Lipzen A."/>
            <person name="Mereny Z."/>
            <person name="Hegedus B."/>
            <person name="Baldrian P."/>
            <person name="Stursova M."/>
            <person name="Weitz H."/>
            <person name="Taylor A."/>
            <person name="Grigoriev I.V."/>
            <person name="Nagy L.G."/>
            <person name="Martin F."/>
            <person name="Kauserud H."/>
        </authorList>
    </citation>
    <scope>NUCLEOTIDE SEQUENCE</scope>
    <source>
        <strain evidence="2">CBHHK173m</strain>
    </source>
</reference>
<feature type="compositionally biased region" description="Basic and acidic residues" evidence="1">
    <location>
        <begin position="104"/>
        <end position="114"/>
    </location>
</feature>
<feature type="compositionally biased region" description="Gly residues" evidence="1">
    <location>
        <begin position="93"/>
        <end position="103"/>
    </location>
</feature>
<keyword evidence="3" id="KW-1185">Reference proteome</keyword>
<evidence type="ECO:0000256" key="1">
    <source>
        <dbReference type="SAM" id="MobiDB-lite"/>
    </source>
</evidence>
<evidence type="ECO:0000313" key="2">
    <source>
        <dbReference type="EMBL" id="KAJ7083111.1"/>
    </source>
</evidence>
<dbReference type="AlphaFoldDB" id="A0AAD6TXM2"/>
<organism evidence="2 3">
    <name type="scientific">Mycena belliarum</name>
    <dbReference type="NCBI Taxonomy" id="1033014"/>
    <lineage>
        <taxon>Eukaryota</taxon>
        <taxon>Fungi</taxon>
        <taxon>Dikarya</taxon>
        <taxon>Basidiomycota</taxon>
        <taxon>Agaricomycotina</taxon>
        <taxon>Agaricomycetes</taxon>
        <taxon>Agaricomycetidae</taxon>
        <taxon>Agaricales</taxon>
        <taxon>Marasmiineae</taxon>
        <taxon>Mycenaceae</taxon>
        <taxon>Mycena</taxon>
    </lineage>
</organism>
<proteinExistence type="predicted"/>
<feature type="region of interest" description="Disordered" evidence="1">
    <location>
        <begin position="332"/>
        <end position="374"/>
    </location>
</feature>
<feature type="compositionally biased region" description="Low complexity" evidence="1">
    <location>
        <begin position="332"/>
        <end position="348"/>
    </location>
</feature>
<protein>
    <submittedName>
        <fullName evidence="2">Uncharacterized protein</fullName>
    </submittedName>
</protein>
<gene>
    <name evidence="2" type="ORF">B0H15DRAFT_428103</name>
</gene>
<dbReference type="EMBL" id="JARJCN010000042">
    <property type="protein sequence ID" value="KAJ7083111.1"/>
    <property type="molecule type" value="Genomic_DNA"/>
</dbReference>
<name>A0AAD6TXM2_9AGAR</name>
<sequence length="637" mass="70103">MTNVVFSNEDVESLEETVKQYIDGGCERNDTIAALSSGLASLCATRQIPFSAALIIPYLEQLDAHDKSYEQRGGGDDNGGDNGDDDDGDDGNGGDGGSQASGGHGDRPGKRTLFDRLSTPDEDEGLPRRKRVKVDPSAFAWRSRAKDFLDSVVLSPEHHNVQEQVEVYSQDPKEAVRDLLNAFHTPALPSSQWKAVLFDGFVDFDTILTNSYAIDAEEPQQLVLGDAHLEIYAPIGTTSTTSSAVGTTPSMRESSTMIVRPAFLLERAETSSSTKSISSDMFRTRTFSMGALPLPPAVPRAMVAAKNRSPLRNLESAPRRCAATLIKVAAASGTSATTGTSAPSATGDTPPPSAPTARAVEPEHHARPTTRFESAASPHLSWFSEVDEESDAHFVSSSLPRYLRGMAWKDDQQASYSRTARYTETDEPLPRPPAYEFQNVAAMNTIRDYPDLFQNPRVIKVDRLESLLKRHPNQPLVRSVLAGLRDGFWPWMNTHHDEGYPETWDNSWAPPASNRERDFINSQRDIEVAKGRFSRTFGPDLLPGMYSTPILAVPKPHSDDLRLVSHQSCGPFAPNTMVDKAKTKGPRMDTMQQFIPALLRFRRAHPDAELVVWKSDVSEAFRLTSVHKLAQIKQVAT</sequence>
<evidence type="ECO:0000313" key="3">
    <source>
        <dbReference type="Proteomes" id="UP001222325"/>
    </source>
</evidence>